<evidence type="ECO:0000313" key="2">
    <source>
        <dbReference type="Proteomes" id="UP000887540"/>
    </source>
</evidence>
<feature type="transmembrane region" description="Helical" evidence="1">
    <location>
        <begin position="29"/>
        <end position="48"/>
    </location>
</feature>
<feature type="transmembrane region" description="Helical" evidence="1">
    <location>
        <begin position="84"/>
        <end position="101"/>
    </location>
</feature>
<sequence length="271" mass="32024">MPARTAFLLLIEILLQKEELVYLLLVDPFSYGLLLLFCAAYSAYDFVWRTFYKFQEVDDMCYLVLFGLTGILHDIYYQRSLWPIITWTLLTILIRLGWIWWQQWIIYSLGNSDPDDLIHMRIVSIQCTNPSVGDSGHVYVVVGDRPFEIFKEGQNTLTARPVRQNRQRSNVRRSRFYIPLIQYGVVGVTTWSDRDLDRLYDQQFEGMEDEYNASYESCQEFAFLLIDRMCISSLRFNMRMTILKSLMTVIALYSVPLLIILISRVEIHYRP</sequence>
<keyword evidence="1" id="KW-0812">Transmembrane</keyword>
<keyword evidence="1" id="KW-1133">Transmembrane helix</keyword>
<proteinExistence type="predicted"/>
<name>A0A914C3V1_9BILA</name>
<keyword evidence="2" id="KW-1185">Reference proteome</keyword>
<evidence type="ECO:0000256" key="1">
    <source>
        <dbReference type="SAM" id="Phobius"/>
    </source>
</evidence>
<keyword evidence="1" id="KW-0472">Membrane</keyword>
<dbReference type="Proteomes" id="UP000887540">
    <property type="component" value="Unplaced"/>
</dbReference>
<evidence type="ECO:0000313" key="3">
    <source>
        <dbReference type="WBParaSite" id="ACRNAN_Path_224.g836.t1"/>
    </source>
</evidence>
<organism evidence="2 3">
    <name type="scientific">Acrobeloides nanus</name>
    <dbReference type="NCBI Taxonomy" id="290746"/>
    <lineage>
        <taxon>Eukaryota</taxon>
        <taxon>Metazoa</taxon>
        <taxon>Ecdysozoa</taxon>
        <taxon>Nematoda</taxon>
        <taxon>Chromadorea</taxon>
        <taxon>Rhabditida</taxon>
        <taxon>Tylenchina</taxon>
        <taxon>Cephalobomorpha</taxon>
        <taxon>Cephaloboidea</taxon>
        <taxon>Cephalobidae</taxon>
        <taxon>Acrobeloides</taxon>
    </lineage>
</organism>
<accession>A0A914C3V1</accession>
<protein>
    <submittedName>
        <fullName evidence="3">Uncharacterized protein</fullName>
    </submittedName>
</protein>
<feature type="transmembrane region" description="Helical" evidence="1">
    <location>
        <begin position="242"/>
        <end position="262"/>
    </location>
</feature>
<reference evidence="3" key="1">
    <citation type="submission" date="2022-11" db="UniProtKB">
        <authorList>
            <consortium name="WormBaseParasite"/>
        </authorList>
    </citation>
    <scope>IDENTIFICATION</scope>
</reference>
<dbReference type="AlphaFoldDB" id="A0A914C3V1"/>
<dbReference type="WBParaSite" id="ACRNAN_Path_224.g836.t1">
    <property type="protein sequence ID" value="ACRNAN_Path_224.g836.t1"/>
    <property type="gene ID" value="ACRNAN_Path_224.g836"/>
</dbReference>